<feature type="transmembrane region" description="Helical" evidence="5">
    <location>
        <begin position="114"/>
        <end position="130"/>
    </location>
</feature>
<organism evidence="7 8">
    <name type="scientific">Flintibacter faecis</name>
    <dbReference type="NCBI Taxonomy" id="2763047"/>
    <lineage>
        <taxon>Bacteria</taxon>
        <taxon>Bacillati</taxon>
        <taxon>Bacillota</taxon>
        <taxon>Clostridia</taxon>
        <taxon>Eubacteriales</taxon>
        <taxon>Flintibacter</taxon>
    </lineage>
</organism>
<dbReference type="GO" id="GO:0016020">
    <property type="term" value="C:membrane"/>
    <property type="evidence" value="ECO:0007669"/>
    <property type="project" value="UniProtKB-SubCell"/>
</dbReference>
<dbReference type="PANTHER" id="PTHR43066">
    <property type="entry name" value="RHOMBOID-RELATED PROTEIN"/>
    <property type="match status" value="1"/>
</dbReference>
<dbReference type="Gene3D" id="1.20.1540.10">
    <property type="entry name" value="Rhomboid-like"/>
    <property type="match status" value="1"/>
</dbReference>
<dbReference type="InterPro" id="IPR022764">
    <property type="entry name" value="Peptidase_S54_rhomboid_dom"/>
</dbReference>
<dbReference type="Pfam" id="PF01694">
    <property type="entry name" value="Rhomboid"/>
    <property type="match status" value="1"/>
</dbReference>
<sequence length="185" mass="19915">MRLRVQYNAPVVLTFAFLALAALVAGNLTGGWTTTRFFSVYRASFTDPLTYFRLVGHVLGHANYSHYMGNMMLLLVVGPPLEERYGSGRLLGCMFITALTSGLVQFFLFPGTALLGASGIVFMCILLSSLSGMRGGAIPLTLILVAVFYLGGEWLDAVTVQDNVSHLTHIVGGLCGAILGFAMRK</sequence>
<keyword evidence="2 5" id="KW-0812">Transmembrane</keyword>
<dbReference type="PANTHER" id="PTHR43066:SF11">
    <property type="entry name" value="PEPTIDASE S54 RHOMBOID DOMAIN-CONTAINING PROTEIN"/>
    <property type="match status" value="1"/>
</dbReference>
<name>A0A8J6J1R2_9FIRM</name>
<gene>
    <name evidence="7" type="ORF">H8S55_01130</name>
</gene>
<keyword evidence="4 5" id="KW-0472">Membrane</keyword>
<comment type="subcellular location">
    <subcellularLocation>
        <location evidence="1">Membrane</location>
        <topology evidence="1">Multi-pass membrane protein</topology>
    </subcellularLocation>
</comment>
<keyword evidence="7" id="KW-0378">Hydrolase</keyword>
<comment type="caution">
    <text evidence="7">The sequence shown here is derived from an EMBL/GenBank/DDBJ whole genome shotgun (WGS) entry which is preliminary data.</text>
</comment>
<keyword evidence="8" id="KW-1185">Reference proteome</keyword>
<evidence type="ECO:0000313" key="8">
    <source>
        <dbReference type="Proteomes" id="UP000602260"/>
    </source>
</evidence>
<dbReference type="SUPFAM" id="SSF144091">
    <property type="entry name" value="Rhomboid-like"/>
    <property type="match status" value="1"/>
</dbReference>
<evidence type="ECO:0000256" key="2">
    <source>
        <dbReference type="ARBA" id="ARBA00022692"/>
    </source>
</evidence>
<dbReference type="AlphaFoldDB" id="A0A8J6J1R2"/>
<dbReference type="InterPro" id="IPR035952">
    <property type="entry name" value="Rhomboid-like_sf"/>
</dbReference>
<evidence type="ECO:0000259" key="6">
    <source>
        <dbReference type="Pfam" id="PF01694"/>
    </source>
</evidence>
<evidence type="ECO:0000256" key="5">
    <source>
        <dbReference type="SAM" id="Phobius"/>
    </source>
</evidence>
<keyword evidence="3 5" id="KW-1133">Transmembrane helix</keyword>
<evidence type="ECO:0000256" key="3">
    <source>
        <dbReference type="ARBA" id="ARBA00022989"/>
    </source>
</evidence>
<feature type="domain" description="Peptidase S54 rhomboid" evidence="6">
    <location>
        <begin position="51"/>
        <end position="184"/>
    </location>
</feature>
<dbReference type="Proteomes" id="UP000602260">
    <property type="component" value="Unassembled WGS sequence"/>
</dbReference>
<dbReference type="GO" id="GO:0004252">
    <property type="term" value="F:serine-type endopeptidase activity"/>
    <property type="evidence" value="ECO:0007669"/>
    <property type="project" value="InterPro"/>
</dbReference>
<evidence type="ECO:0000256" key="4">
    <source>
        <dbReference type="ARBA" id="ARBA00023136"/>
    </source>
</evidence>
<dbReference type="RefSeq" id="WP_147560555.1">
    <property type="nucleotide sequence ID" value="NZ_JACOPN010000001.1"/>
</dbReference>
<feature type="transmembrane region" description="Helical" evidence="5">
    <location>
        <begin position="137"/>
        <end position="155"/>
    </location>
</feature>
<dbReference type="GO" id="GO:0006508">
    <property type="term" value="P:proteolysis"/>
    <property type="evidence" value="ECO:0007669"/>
    <property type="project" value="UniProtKB-KW"/>
</dbReference>
<keyword evidence="7" id="KW-0645">Protease</keyword>
<evidence type="ECO:0000313" key="7">
    <source>
        <dbReference type="EMBL" id="MBC5715941.1"/>
    </source>
</evidence>
<protein>
    <submittedName>
        <fullName evidence="7">Rhomboid family intramembrane serine protease</fullName>
    </submittedName>
</protein>
<proteinExistence type="predicted"/>
<evidence type="ECO:0000256" key="1">
    <source>
        <dbReference type="ARBA" id="ARBA00004141"/>
    </source>
</evidence>
<feature type="transmembrane region" description="Helical" evidence="5">
    <location>
        <begin position="167"/>
        <end position="183"/>
    </location>
</feature>
<dbReference type="EMBL" id="JACOPN010000001">
    <property type="protein sequence ID" value="MBC5715941.1"/>
    <property type="molecule type" value="Genomic_DNA"/>
</dbReference>
<accession>A0A8J6J1R2</accession>
<reference evidence="7" key="1">
    <citation type="submission" date="2020-08" db="EMBL/GenBank/DDBJ databases">
        <title>Genome public.</title>
        <authorList>
            <person name="Liu C."/>
            <person name="Sun Q."/>
        </authorList>
    </citation>
    <scope>NUCLEOTIDE SEQUENCE</scope>
    <source>
        <strain evidence="7">BX5</strain>
    </source>
</reference>